<accession>A0A3L6RVV4</accession>
<dbReference type="Gene3D" id="1.20.58.160">
    <property type="match status" value="1"/>
</dbReference>
<keyword evidence="4" id="KW-0597">Phosphoprotein</keyword>
<dbReference type="STRING" id="4540.A0A3L6RVV4"/>
<evidence type="ECO:0000256" key="3">
    <source>
        <dbReference type="ARBA" id="ARBA00022448"/>
    </source>
</evidence>
<dbReference type="Proteomes" id="UP000275267">
    <property type="component" value="Unassembled WGS sequence"/>
</dbReference>
<dbReference type="InterPro" id="IPR002014">
    <property type="entry name" value="VHS_dom"/>
</dbReference>
<protein>
    <recommendedName>
        <fullName evidence="12">TOM1-like protein 2</fullName>
    </recommendedName>
</protein>
<feature type="region of interest" description="Disordered" evidence="7">
    <location>
        <begin position="28"/>
        <end position="129"/>
    </location>
</feature>
<organism evidence="10 11">
    <name type="scientific">Panicum miliaceum</name>
    <name type="common">Proso millet</name>
    <name type="synonym">Broomcorn millet</name>
    <dbReference type="NCBI Taxonomy" id="4540"/>
    <lineage>
        <taxon>Eukaryota</taxon>
        <taxon>Viridiplantae</taxon>
        <taxon>Streptophyta</taxon>
        <taxon>Embryophyta</taxon>
        <taxon>Tracheophyta</taxon>
        <taxon>Spermatophyta</taxon>
        <taxon>Magnoliopsida</taxon>
        <taxon>Liliopsida</taxon>
        <taxon>Poales</taxon>
        <taxon>Poaceae</taxon>
        <taxon>PACMAD clade</taxon>
        <taxon>Panicoideae</taxon>
        <taxon>Panicodae</taxon>
        <taxon>Paniceae</taxon>
        <taxon>Panicinae</taxon>
        <taxon>Panicum</taxon>
        <taxon>Panicum sect. Panicum</taxon>
    </lineage>
</organism>
<keyword evidence="3" id="KW-0813">Transport</keyword>
<feature type="compositionally biased region" description="Polar residues" evidence="7">
    <location>
        <begin position="265"/>
        <end position="275"/>
    </location>
</feature>
<dbReference type="PANTHER" id="PTHR46646:SF1">
    <property type="entry name" value="TOM1-LIKE PROTEIN 1"/>
    <property type="match status" value="1"/>
</dbReference>
<dbReference type="GO" id="GO:0035091">
    <property type="term" value="F:phosphatidylinositol binding"/>
    <property type="evidence" value="ECO:0007669"/>
    <property type="project" value="InterPro"/>
</dbReference>
<evidence type="ECO:0008006" key="12">
    <source>
        <dbReference type="Google" id="ProtNLM"/>
    </source>
</evidence>
<feature type="domain" description="VHS" evidence="8">
    <location>
        <begin position="467"/>
        <end position="595"/>
    </location>
</feature>
<feature type="domain" description="GAT" evidence="9">
    <location>
        <begin position="634"/>
        <end position="721"/>
    </location>
</feature>
<feature type="compositionally biased region" description="Basic and acidic residues" evidence="7">
    <location>
        <begin position="276"/>
        <end position="285"/>
    </location>
</feature>
<dbReference type="SUPFAM" id="SSF89009">
    <property type="entry name" value="GAT-like domain"/>
    <property type="match status" value="1"/>
</dbReference>
<keyword evidence="6" id="KW-0472">Membrane</keyword>
<dbReference type="InterPro" id="IPR008942">
    <property type="entry name" value="ENTH_VHS"/>
</dbReference>
<dbReference type="InterPro" id="IPR038425">
    <property type="entry name" value="GAT_sf"/>
</dbReference>
<dbReference type="GO" id="GO:0005737">
    <property type="term" value="C:cytoplasm"/>
    <property type="evidence" value="ECO:0007669"/>
    <property type="project" value="UniProtKB-ARBA"/>
</dbReference>
<dbReference type="FunFam" id="1.25.40.90:FF:000038">
    <property type="entry name" value="TOM1-like protein 2"/>
    <property type="match status" value="1"/>
</dbReference>
<comment type="subcellular location">
    <subcellularLocation>
        <location evidence="1">Membrane</location>
        <topology evidence="1">Peripheral membrane protein</topology>
    </subcellularLocation>
</comment>
<dbReference type="SMART" id="SM00288">
    <property type="entry name" value="VHS"/>
    <property type="match status" value="1"/>
</dbReference>
<dbReference type="SUPFAM" id="SSF48464">
    <property type="entry name" value="ENTH/VHS domain"/>
    <property type="match status" value="1"/>
</dbReference>
<dbReference type="EMBL" id="PQIB02000007">
    <property type="protein sequence ID" value="RLN09570.1"/>
    <property type="molecule type" value="Genomic_DNA"/>
</dbReference>
<feature type="compositionally biased region" description="Basic and acidic residues" evidence="7">
    <location>
        <begin position="790"/>
        <end position="804"/>
    </location>
</feature>
<sequence length="804" mass="87969">MGKGGELWDDSALVDAFDRAVATYKEMHGKSNRATPCEDEKPEPAAAAATAEVEEPITAEAEDEHKEKDANCDNTACGLVGTPQQPSEERQTVEQAPLQETDPGKETHGSESKTLSSNATDADGNVSSSQQTFEYNELLRQYYELEEKSRNVLQQLQQTNYWNYQASGYASTTQQQQIPAYSATAPDPHSSTTQSSCCYWNVPLVSVSCCSAGQPSEGDQCPGASTTYPSVSNLMQPPTKLSPNDDQVAKAAMMTAEGALNFMRSTVSGQPGSQKTESETGKDESTSMGMKPNLDITGADSDLAVLLNTWYAAGFYTGRIQHCDQKVFGVGCPLRHVRILLILRSASIPGWSCCDIACRPAVPAPRVVTFGGGGRYTAPFKSRGMCDSSAADEGIMLCIICVRVGRVDPASKMSDNLMDKVSAFGERLKITGTEVSKKMTAGMSSMSFKMKELFQGQTPADKVVEDATSENLDGPDWNLNLEICDLINTEKVNSVELIRGIKKRIMLKDARIQYLSLILLETIVKNCEKAFSEVAAERVLDEMVRLIDDPQTVVNNRNKALMLIEAWGESGDELRYLPVYEETYKSLKSRGVRFPGRDNESLAPIFTPPRSVAEADVDANLPQHAFEDVHVHTYTAEETKEAFDVARNSIELLSTVLSSSPEQDALQDDLTATLVQQCYQSQHTIQRIIEMVGDNEAVLFEALSVNDEIQKVLSKYEEMKQPRASEQAEQRPVVIPIATEHEDSTAVGTEDALVRKPAAARARLGGDDDILDDLDEMIFGKKGGSSSQEAPKKPDPKKDDLISF</sequence>
<dbReference type="PROSITE" id="PS50909">
    <property type="entry name" value="GAT"/>
    <property type="match status" value="1"/>
</dbReference>
<dbReference type="CDD" id="cd14231">
    <property type="entry name" value="GAT_GGA-like_plant"/>
    <property type="match status" value="1"/>
</dbReference>
<dbReference type="InterPro" id="IPR004152">
    <property type="entry name" value="GAT_dom"/>
</dbReference>
<dbReference type="PROSITE" id="PS50179">
    <property type="entry name" value="VHS"/>
    <property type="match status" value="1"/>
</dbReference>
<dbReference type="CDD" id="cd03561">
    <property type="entry name" value="VHS"/>
    <property type="match status" value="1"/>
</dbReference>
<dbReference type="Pfam" id="PF03127">
    <property type="entry name" value="GAT"/>
    <property type="match status" value="1"/>
</dbReference>
<evidence type="ECO:0000256" key="7">
    <source>
        <dbReference type="SAM" id="MobiDB-lite"/>
    </source>
</evidence>
<evidence type="ECO:0000256" key="2">
    <source>
        <dbReference type="ARBA" id="ARBA00007708"/>
    </source>
</evidence>
<feature type="compositionally biased region" description="Acidic residues" evidence="7">
    <location>
        <begin position="52"/>
        <end position="62"/>
    </location>
</feature>
<dbReference type="GO" id="GO:0016020">
    <property type="term" value="C:membrane"/>
    <property type="evidence" value="ECO:0007669"/>
    <property type="project" value="UniProtKB-SubCell"/>
</dbReference>
<dbReference type="Pfam" id="PF00790">
    <property type="entry name" value="VHS"/>
    <property type="match status" value="1"/>
</dbReference>
<dbReference type="CDD" id="cd22851">
    <property type="entry name" value="SMN_N"/>
    <property type="match status" value="1"/>
</dbReference>
<evidence type="ECO:0000256" key="1">
    <source>
        <dbReference type="ARBA" id="ARBA00004170"/>
    </source>
</evidence>
<dbReference type="GO" id="GO:0043130">
    <property type="term" value="F:ubiquitin binding"/>
    <property type="evidence" value="ECO:0007669"/>
    <property type="project" value="InterPro"/>
</dbReference>
<dbReference type="OrthoDB" id="2018246at2759"/>
<keyword evidence="5" id="KW-0653">Protein transport</keyword>
<evidence type="ECO:0000259" key="8">
    <source>
        <dbReference type="PROSITE" id="PS50179"/>
    </source>
</evidence>
<comment type="similarity">
    <text evidence="2">Belongs to the TOM1 family.</text>
</comment>
<dbReference type="PANTHER" id="PTHR46646">
    <property type="entry name" value="TOM1-LIKE PROTEIN 1"/>
    <property type="match status" value="1"/>
</dbReference>
<feature type="region of interest" description="Disordered" evidence="7">
    <location>
        <begin position="265"/>
        <end position="293"/>
    </location>
</feature>
<dbReference type="InterPro" id="IPR044836">
    <property type="entry name" value="TOL_plant"/>
</dbReference>
<name>A0A3L6RVV4_PANMI</name>
<feature type="compositionally biased region" description="Polar residues" evidence="7">
    <location>
        <begin position="112"/>
        <end position="129"/>
    </location>
</feature>
<evidence type="ECO:0000313" key="10">
    <source>
        <dbReference type="EMBL" id="RLN09570.1"/>
    </source>
</evidence>
<evidence type="ECO:0000256" key="4">
    <source>
        <dbReference type="ARBA" id="ARBA00022553"/>
    </source>
</evidence>
<evidence type="ECO:0000256" key="6">
    <source>
        <dbReference type="ARBA" id="ARBA00023136"/>
    </source>
</evidence>
<comment type="caution">
    <text evidence="10">The sequence shown here is derived from an EMBL/GenBank/DDBJ whole genome shotgun (WGS) entry which is preliminary data.</text>
</comment>
<dbReference type="AlphaFoldDB" id="A0A3L6RVV4"/>
<dbReference type="Pfam" id="PF20636">
    <property type="entry name" value="SMN_G2-BD"/>
    <property type="match status" value="1"/>
</dbReference>
<dbReference type="InterPro" id="IPR049481">
    <property type="entry name" value="SMN_G2-BD"/>
</dbReference>
<evidence type="ECO:0000256" key="5">
    <source>
        <dbReference type="ARBA" id="ARBA00022927"/>
    </source>
</evidence>
<reference evidence="11" key="1">
    <citation type="journal article" date="2019" name="Nat. Commun.">
        <title>The genome of broomcorn millet.</title>
        <authorList>
            <person name="Zou C."/>
            <person name="Miki D."/>
            <person name="Li D."/>
            <person name="Tang Q."/>
            <person name="Xiao L."/>
            <person name="Rajput S."/>
            <person name="Deng P."/>
            <person name="Jia W."/>
            <person name="Huang R."/>
            <person name="Zhang M."/>
            <person name="Sun Y."/>
            <person name="Hu J."/>
            <person name="Fu X."/>
            <person name="Schnable P.S."/>
            <person name="Li F."/>
            <person name="Zhang H."/>
            <person name="Feng B."/>
            <person name="Zhu X."/>
            <person name="Liu R."/>
            <person name="Schnable J.C."/>
            <person name="Zhu J.-K."/>
            <person name="Zhang H."/>
        </authorList>
    </citation>
    <scope>NUCLEOTIDE SEQUENCE [LARGE SCALE GENOMIC DNA]</scope>
</reference>
<keyword evidence="11" id="KW-1185">Reference proteome</keyword>
<evidence type="ECO:0000313" key="11">
    <source>
        <dbReference type="Proteomes" id="UP000275267"/>
    </source>
</evidence>
<proteinExistence type="inferred from homology"/>
<gene>
    <name evidence="10" type="ORF">C2845_PM11G29260</name>
</gene>
<feature type="region of interest" description="Disordered" evidence="7">
    <location>
        <begin position="776"/>
        <end position="804"/>
    </location>
</feature>
<evidence type="ECO:0000259" key="9">
    <source>
        <dbReference type="PROSITE" id="PS50909"/>
    </source>
</evidence>
<dbReference type="Gene3D" id="1.25.40.90">
    <property type="match status" value="1"/>
</dbReference>
<dbReference type="GO" id="GO:0043328">
    <property type="term" value="P:protein transport to vacuole involved in ubiquitin-dependent protein catabolic process via the multivesicular body sorting pathway"/>
    <property type="evidence" value="ECO:0007669"/>
    <property type="project" value="InterPro"/>
</dbReference>
<feature type="compositionally biased region" description="Basic and acidic residues" evidence="7">
    <location>
        <begin position="102"/>
        <end position="111"/>
    </location>
</feature>